<keyword evidence="2" id="KW-1185">Reference proteome</keyword>
<reference evidence="1 2" key="1">
    <citation type="submission" date="2020-07" db="EMBL/GenBank/DDBJ databases">
        <title>Sequencing the genomes of 1000 actinobacteria strains.</title>
        <authorList>
            <person name="Klenk H.-P."/>
        </authorList>
    </citation>
    <scope>NUCLEOTIDE SEQUENCE [LARGE SCALE GENOMIC DNA]</scope>
    <source>
        <strain evidence="1 2">DSM 44065</strain>
    </source>
</reference>
<evidence type="ECO:0000313" key="1">
    <source>
        <dbReference type="EMBL" id="NYI85534.1"/>
    </source>
</evidence>
<proteinExistence type="predicted"/>
<evidence type="ECO:0000313" key="2">
    <source>
        <dbReference type="Proteomes" id="UP000587002"/>
    </source>
</evidence>
<gene>
    <name evidence="1" type="ORF">HNR68_004164</name>
</gene>
<accession>A0A853ALD9</accession>
<dbReference type="AlphaFoldDB" id="A0A853ALD9"/>
<comment type="caution">
    <text evidence="1">The sequence shown here is derived from an EMBL/GenBank/DDBJ whole genome shotgun (WGS) entry which is preliminary data.</text>
</comment>
<dbReference type="Proteomes" id="UP000587002">
    <property type="component" value="Unassembled WGS sequence"/>
</dbReference>
<sequence length="151" mass="17200">MIGVQSLLRTPDGAFVPVLEADPGDLDEYYLAGAIDLEINGTQIIDTEMWDYVDQLWAYICTMLQDLRSSGTSRTYFPDQPIELKFERLPSSLVLVSIEAGDDIRKVSVDEEELVERLGCAAKEFFQDMNSLLRQDRYSGELRKIDSILRQ</sequence>
<dbReference type="EMBL" id="JACCFJ010000001">
    <property type="protein sequence ID" value="NYI85534.1"/>
    <property type="molecule type" value="Genomic_DNA"/>
</dbReference>
<dbReference type="RefSeq" id="WP_179723425.1">
    <property type="nucleotide sequence ID" value="NZ_BAABFH010000001.1"/>
</dbReference>
<protein>
    <submittedName>
        <fullName evidence="1">Uncharacterized protein</fullName>
    </submittedName>
</protein>
<name>A0A853ALD9_9PSEU</name>
<organism evidence="1 2">
    <name type="scientific">Saccharopolyspora hordei</name>
    <dbReference type="NCBI Taxonomy" id="1838"/>
    <lineage>
        <taxon>Bacteria</taxon>
        <taxon>Bacillati</taxon>
        <taxon>Actinomycetota</taxon>
        <taxon>Actinomycetes</taxon>
        <taxon>Pseudonocardiales</taxon>
        <taxon>Pseudonocardiaceae</taxon>
        <taxon>Saccharopolyspora</taxon>
    </lineage>
</organism>